<comment type="cofactor">
    <cofactor evidence="3">
        <name>Zn(2+)</name>
        <dbReference type="ChEBI" id="CHEBI:29105"/>
    </cofactor>
    <text evidence="3">Binds 1 divalent metal cation per subunit.</text>
</comment>
<feature type="domain" description="SMP-30/Gluconolactonase/LRE-like region" evidence="4">
    <location>
        <begin position="16"/>
        <end position="256"/>
    </location>
</feature>
<dbReference type="PANTHER" id="PTHR10907">
    <property type="entry name" value="REGUCALCIN"/>
    <property type="match status" value="1"/>
</dbReference>
<dbReference type="PRINTS" id="PR01790">
    <property type="entry name" value="SMP30FAMILY"/>
</dbReference>
<gene>
    <name evidence="5" type="ORF">OC25_25445</name>
</gene>
<dbReference type="RefSeq" id="WP_039482865.1">
    <property type="nucleotide sequence ID" value="NZ_JSYN01000044.1"/>
</dbReference>
<keyword evidence="3" id="KW-0479">Metal-binding</keyword>
<organism evidence="5 6">
    <name type="scientific">Pedobacter kyungheensis</name>
    <dbReference type="NCBI Taxonomy" id="1069985"/>
    <lineage>
        <taxon>Bacteria</taxon>
        <taxon>Pseudomonadati</taxon>
        <taxon>Bacteroidota</taxon>
        <taxon>Sphingobacteriia</taxon>
        <taxon>Sphingobacteriales</taxon>
        <taxon>Sphingobacteriaceae</taxon>
        <taxon>Pedobacter</taxon>
    </lineage>
</organism>
<keyword evidence="3" id="KW-0862">Zinc</keyword>
<feature type="active site" description="Proton donor/acceptor" evidence="2">
    <location>
        <position position="197"/>
    </location>
</feature>
<comment type="similarity">
    <text evidence="1">Belongs to the SMP-30/CGR1 family.</text>
</comment>
<proteinExistence type="inferred from homology"/>
<reference evidence="5 6" key="1">
    <citation type="submission" date="2014-10" db="EMBL/GenBank/DDBJ databases">
        <title>Pedobacter Kyungheensis.</title>
        <authorList>
            <person name="Anderson B.M."/>
            <person name="Newman J.D."/>
        </authorList>
    </citation>
    <scope>NUCLEOTIDE SEQUENCE [LARGE SCALE GENOMIC DNA]</scope>
    <source>
        <strain evidence="5 6">KACC 16221</strain>
    </source>
</reference>
<evidence type="ECO:0000256" key="1">
    <source>
        <dbReference type="ARBA" id="ARBA00008853"/>
    </source>
</evidence>
<comment type="caution">
    <text evidence="5">The sequence shown here is derived from an EMBL/GenBank/DDBJ whole genome shotgun (WGS) entry which is preliminary data.</text>
</comment>
<dbReference type="InterPro" id="IPR011042">
    <property type="entry name" value="6-blade_b-propeller_TolB-like"/>
</dbReference>
<feature type="binding site" evidence="3">
    <location>
        <position position="100"/>
    </location>
    <ligand>
        <name>substrate</name>
    </ligand>
</feature>
<evidence type="ECO:0000256" key="3">
    <source>
        <dbReference type="PIRSR" id="PIRSR605511-2"/>
    </source>
</evidence>
<evidence type="ECO:0000259" key="4">
    <source>
        <dbReference type="Pfam" id="PF08450"/>
    </source>
</evidence>
<dbReference type="GO" id="GO:0019853">
    <property type="term" value="P:L-ascorbic acid biosynthetic process"/>
    <property type="evidence" value="ECO:0007669"/>
    <property type="project" value="TreeGrafter"/>
</dbReference>
<dbReference type="Pfam" id="PF08450">
    <property type="entry name" value="SGL"/>
    <property type="match status" value="1"/>
</dbReference>
<dbReference type="EMBL" id="JSYN01000044">
    <property type="protein sequence ID" value="KIA89469.1"/>
    <property type="molecule type" value="Genomic_DNA"/>
</dbReference>
<dbReference type="GO" id="GO:0004341">
    <property type="term" value="F:gluconolactonase activity"/>
    <property type="evidence" value="ECO:0007669"/>
    <property type="project" value="TreeGrafter"/>
</dbReference>
<dbReference type="SUPFAM" id="SSF63829">
    <property type="entry name" value="Calcium-dependent phosphotriesterase"/>
    <property type="match status" value="1"/>
</dbReference>
<dbReference type="Proteomes" id="UP000031246">
    <property type="component" value="Unassembled WGS sequence"/>
</dbReference>
<feature type="binding site" evidence="3">
    <location>
        <position position="102"/>
    </location>
    <ligand>
        <name>substrate</name>
    </ligand>
</feature>
<evidence type="ECO:0000313" key="6">
    <source>
        <dbReference type="Proteomes" id="UP000031246"/>
    </source>
</evidence>
<dbReference type="AlphaFoldDB" id="A0A0C1FNI7"/>
<accession>A0A0C1FNI7</accession>
<name>A0A0C1FNI7_9SPHI</name>
<feature type="binding site" evidence="3">
    <location>
        <position position="18"/>
    </location>
    <ligand>
        <name>a divalent metal cation</name>
        <dbReference type="ChEBI" id="CHEBI:60240"/>
    </ligand>
</feature>
<keyword evidence="6" id="KW-1185">Reference proteome</keyword>
<evidence type="ECO:0000256" key="2">
    <source>
        <dbReference type="PIRSR" id="PIRSR605511-1"/>
    </source>
</evidence>
<feature type="binding site" evidence="3">
    <location>
        <position position="147"/>
    </location>
    <ligand>
        <name>a divalent metal cation</name>
        <dbReference type="ChEBI" id="CHEBI:60240"/>
    </ligand>
</feature>
<evidence type="ECO:0000313" key="5">
    <source>
        <dbReference type="EMBL" id="KIA89469.1"/>
    </source>
</evidence>
<dbReference type="GO" id="GO:0005509">
    <property type="term" value="F:calcium ion binding"/>
    <property type="evidence" value="ECO:0007669"/>
    <property type="project" value="TreeGrafter"/>
</dbReference>
<protein>
    <recommendedName>
        <fullName evidence="4">SMP-30/Gluconolactonase/LRE-like region domain-containing protein</fullName>
    </recommendedName>
</protein>
<dbReference type="PANTHER" id="PTHR10907:SF47">
    <property type="entry name" value="REGUCALCIN"/>
    <property type="match status" value="1"/>
</dbReference>
<dbReference type="OrthoDB" id="2633250at2"/>
<dbReference type="InterPro" id="IPR013658">
    <property type="entry name" value="SGL"/>
</dbReference>
<feature type="binding site" evidence="3">
    <location>
        <position position="197"/>
    </location>
    <ligand>
        <name>a divalent metal cation</name>
        <dbReference type="ChEBI" id="CHEBI:60240"/>
    </ligand>
</feature>
<dbReference type="Gene3D" id="2.120.10.30">
    <property type="entry name" value="TolB, C-terminal domain"/>
    <property type="match status" value="1"/>
</dbReference>
<dbReference type="InterPro" id="IPR005511">
    <property type="entry name" value="SMP-30"/>
</dbReference>
<sequence length="293" mass="32203">MEIWKPDLIYKADLILGEGARWHAGWQKFLFIDIKGKLIGSCNPVNGKIETKKIEEIPGMLAPAEQDQLLVAVQGKLVLMDFETGKTQSLAKFKEAAQNRSNDGACDASGRLWVGTMQVNAEHGAGNLYCYHQNQLLKKIKGTSVSNGICWSPDHKTMYYIDSFLYHIKAFDYDLATGSISNERIVVQITAPNTLADGMCIDTEGMLWVAMWGGSCVNRYNPLTGACIGKIEVNAPHVTSCAFGGKEMNQMLITTAKDGLSADELKLYPHSGSLFTVKLNVAGFPAAFYKTYT</sequence>